<comment type="caution">
    <text evidence="1">The sequence shown here is derived from an EMBL/GenBank/DDBJ whole genome shotgun (WGS) entry which is preliminary data.</text>
</comment>
<dbReference type="OrthoDB" id="420380at2759"/>
<reference evidence="1 2" key="1">
    <citation type="journal article" date="2020" name="Cell">
        <title>Large-Scale Comparative Analyses of Tick Genomes Elucidate Their Genetic Diversity and Vector Capacities.</title>
        <authorList>
            <consortium name="Tick Genome and Microbiome Consortium (TIGMIC)"/>
            <person name="Jia N."/>
            <person name="Wang J."/>
            <person name="Shi W."/>
            <person name="Du L."/>
            <person name="Sun Y."/>
            <person name="Zhan W."/>
            <person name="Jiang J.F."/>
            <person name="Wang Q."/>
            <person name="Zhang B."/>
            <person name="Ji P."/>
            <person name="Bell-Sakyi L."/>
            <person name="Cui X.M."/>
            <person name="Yuan T.T."/>
            <person name="Jiang B.G."/>
            <person name="Yang W.F."/>
            <person name="Lam T.T."/>
            <person name="Chang Q.C."/>
            <person name="Ding S.J."/>
            <person name="Wang X.J."/>
            <person name="Zhu J.G."/>
            <person name="Ruan X.D."/>
            <person name="Zhao L."/>
            <person name="Wei J.T."/>
            <person name="Ye R.Z."/>
            <person name="Que T.C."/>
            <person name="Du C.H."/>
            <person name="Zhou Y.H."/>
            <person name="Cheng J.X."/>
            <person name="Dai P.F."/>
            <person name="Guo W.B."/>
            <person name="Han X.H."/>
            <person name="Huang E.J."/>
            <person name="Li L.F."/>
            <person name="Wei W."/>
            <person name="Gao Y.C."/>
            <person name="Liu J.Z."/>
            <person name="Shao H.Z."/>
            <person name="Wang X."/>
            <person name="Wang C.C."/>
            <person name="Yang T.C."/>
            <person name="Huo Q.B."/>
            <person name="Li W."/>
            <person name="Chen H.Y."/>
            <person name="Chen S.E."/>
            <person name="Zhou L.G."/>
            <person name="Ni X.B."/>
            <person name="Tian J.H."/>
            <person name="Sheng Y."/>
            <person name="Liu T."/>
            <person name="Pan Y.S."/>
            <person name="Xia L.Y."/>
            <person name="Li J."/>
            <person name="Zhao F."/>
            <person name="Cao W.C."/>
        </authorList>
    </citation>
    <scope>NUCLEOTIDE SEQUENCE [LARGE SCALE GENOMIC DNA]</scope>
    <source>
        <strain evidence="1">HaeL-2018</strain>
    </source>
</reference>
<dbReference type="VEuPathDB" id="VectorBase:HLOH_059508"/>
<accession>A0A9J6FLL2</accession>
<sequence>MGQVALHNGFYDRAVEWIERAIAETSQEQSPSIAKEELSSYLDSVIKKASVFNVHKQRQSQLFSKQQIAFYAGGKSFLLLNDSMVFLTPHIRFLSVMAQVAF</sequence>
<keyword evidence="2" id="KW-1185">Reference proteome</keyword>
<dbReference type="EMBL" id="JABSTR010000002">
    <property type="protein sequence ID" value="KAH9363949.1"/>
    <property type="molecule type" value="Genomic_DNA"/>
</dbReference>
<evidence type="ECO:0000313" key="1">
    <source>
        <dbReference type="EMBL" id="KAH9363949.1"/>
    </source>
</evidence>
<dbReference type="Gene3D" id="1.25.40.10">
    <property type="entry name" value="Tetratricopeptide repeat domain"/>
    <property type="match status" value="1"/>
</dbReference>
<proteinExistence type="predicted"/>
<gene>
    <name evidence="1" type="ORF">HPB48_007287</name>
</gene>
<name>A0A9J6FLL2_HAELO</name>
<evidence type="ECO:0000313" key="2">
    <source>
        <dbReference type="Proteomes" id="UP000821853"/>
    </source>
</evidence>
<protein>
    <submittedName>
        <fullName evidence="1">Uncharacterized protein</fullName>
    </submittedName>
</protein>
<dbReference type="InterPro" id="IPR011990">
    <property type="entry name" value="TPR-like_helical_dom_sf"/>
</dbReference>
<dbReference type="AlphaFoldDB" id="A0A9J6FLL2"/>
<organism evidence="1 2">
    <name type="scientific">Haemaphysalis longicornis</name>
    <name type="common">Bush tick</name>
    <dbReference type="NCBI Taxonomy" id="44386"/>
    <lineage>
        <taxon>Eukaryota</taxon>
        <taxon>Metazoa</taxon>
        <taxon>Ecdysozoa</taxon>
        <taxon>Arthropoda</taxon>
        <taxon>Chelicerata</taxon>
        <taxon>Arachnida</taxon>
        <taxon>Acari</taxon>
        <taxon>Parasitiformes</taxon>
        <taxon>Ixodida</taxon>
        <taxon>Ixodoidea</taxon>
        <taxon>Ixodidae</taxon>
        <taxon>Haemaphysalinae</taxon>
        <taxon>Haemaphysalis</taxon>
    </lineage>
</organism>
<dbReference type="Proteomes" id="UP000821853">
    <property type="component" value="Chromosome 10"/>
</dbReference>